<dbReference type="AlphaFoldDB" id="A0A381Y5D3"/>
<feature type="transmembrane region" description="Helical" evidence="1">
    <location>
        <begin position="6"/>
        <end position="23"/>
    </location>
</feature>
<protein>
    <submittedName>
        <fullName evidence="2">Uncharacterized protein</fullName>
    </submittedName>
</protein>
<accession>A0A381Y5D3</accession>
<gene>
    <name evidence="2" type="ORF">METZ01_LOCUS125039</name>
</gene>
<keyword evidence="1" id="KW-0812">Transmembrane</keyword>
<proteinExistence type="predicted"/>
<keyword evidence="1" id="KW-1133">Transmembrane helix</keyword>
<keyword evidence="1" id="KW-0472">Membrane</keyword>
<feature type="transmembrane region" description="Helical" evidence="1">
    <location>
        <begin position="35"/>
        <end position="52"/>
    </location>
</feature>
<organism evidence="2">
    <name type="scientific">marine metagenome</name>
    <dbReference type="NCBI Taxonomy" id="408172"/>
    <lineage>
        <taxon>unclassified sequences</taxon>
        <taxon>metagenomes</taxon>
        <taxon>ecological metagenomes</taxon>
    </lineage>
</organism>
<evidence type="ECO:0000256" key="1">
    <source>
        <dbReference type="SAM" id="Phobius"/>
    </source>
</evidence>
<reference evidence="2" key="1">
    <citation type="submission" date="2018-05" db="EMBL/GenBank/DDBJ databases">
        <authorList>
            <person name="Lanie J.A."/>
            <person name="Ng W.-L."/>
            <person name="Kazmierczak K.M."/>
            <person name="Andrzejewski T.M."/>
            <person name="Davidsen T.M."/>
            <person name="Wayne K.J."/>
            <person name="Tettelin H."/>
            <person name="Glass J.I."/>
            <person name="Rusch D."/>
            <person name="Podicherti R."/>
            <person name="Tsui H.-C.T."/>
            <person name="Winkler M.E."/>
        </authorList>
    </citation>
    <scope>NUCLEOTIDE SEQUENCE</scope>
</reference>
<name>A0A381Y5D3_9ZZZZ</name>
<dbReference type="EMBL" id="UINC01017418">
    <property type="protein sequence ID" value="SVA72185.1"/>
    <property type="molecule type" value="Genomic_DNA"/>
</dbReference>
<evidence type="ECO:0000313" key="2">
    <source>
        <dbReference type="EMBL" id="SVA72185.1"/>
    </source>
</evidence>
<sequence length="56" mass="6608">MDKFVPIIYLIGVLILILPSFLSSNNKWKTIVTNFALWCGVILFLISIYYLYKFFN</sequence>